<dbReference type="RefSeq" id="XP_029755818.1">
    <property type="nucleotide sequence ID" value="XM_029898916.1"/>
</dbReference>
<dbReference type="GeneID" id="40741222"/>
<proteinExistence type="predicted"/>
<gene>
    <name evidence="2" type="ORF">M438DRAFT_144096</name>
</gene>
<evidence type="ECO:0000313" key="3">
    <source>
        <dbReference type="Proteomes" id="UP000030706"/>
    </source>
</evidence>
<evidence type="ECO:0000313" key="2">
    <source>
        <dbReference type="EMBL" id="KEQ79631.1"/>
    </source>
</evidence>
<sequence>MWRLCATSASLGVFSVRIILCSFKASSITQKTAIIHRQPPVTCPSRLLPNCKNVSERCQTDAPSADHCPGWCCKRVSACSFLNHKAPACPDTSLTLIQTARSSAPTTTQHELYFISSSRLHPVADHCSPFFLQHHLFS</sequence>
<keyword evidence="3" id="KW-1185">Reference proteome</keyword>
<dbReference type="HOGENOM" id="CLU_1854864_0_0_1"/>
<feature type="chain" id="PRO_5012836488" description="Secreted protein" evidence="1">
    <location>
        <begin position="16"/>
        <end position="138"/>
    </location>
</feature>
<reference evidence="2 3" key="1">
    <citation type="journal article" date="2014" name="BMC Genomics">
        <title>Genome sequencing of four Aureobasidium pullulans varieties: biotechnological potential, stress tolerance, and description of new species.</title>
        <authorList>
            <person name="Gostin Ar C."/>
            <person name="Ohm R.A."/>
            <person name="Kogej T."/>
            <person name="Sonjak S."/>
            <person name="Turk M."/>
            <person name="Zajc J."/>
            <person name="Zalar P."/>
            <person name="Grube M."/>
            <person name="Sun H."/>
            <person name="Han J."/>
            <person name="Sharma A."/>
            <person name="Chiniquy J."/>
            <person name="Ngan C.Y."/>
            <person name="Lipzen A."/>
            <person name="Barry K."/>
            <person name="Grigoriev I.V."/>
            <person name="Gunde-Cimerman N."/>
        </authorList>
    </citation>
    <scope>NUCLEOTIDE SEQUENCE [LARGE SCALE GENOMIC DNA]</scope>
    <source>
        <strain evidence="2 3">EXF-150</strain>
    </source>
</reference>
<evidence type="ECO:0008006" key="4">
    <source>
        <dbReference type="Google" id="ProtNLM"/>
    </source>
</evidence>
<protein>
    <recommendedName>
        <fullName evidence="4">Secreted protein</fullName>
    </recommendedName>
</protein>
<feature type="signal peptide" evidence="1">
    <location>
        <begin position="1"/>
        <end position="15"/>
    </location>
</feature>
<name>A0A074XYA4_AURPU</name>
<dbReference type="EMBL" id="KL585004">
    <property type="protein sequence ID" value="KEQ79631.1"/>
    <property type="molecule type" value="Genomic_DNA"/>
</dbReference>
<keyword evidence="1" id="KW-0732">Signal</keyword>
<dbReference type="Proteomes" id="UP000030706">
    <property type="component" value="Unassembled WGS sequence"/>
</dbReference>
<dbReference type="AlphaFoldDB" id="A0A074XYA4"/>
<evidence type="ECO:0000256" key="1">
    <source>
        <dbReference type="SAM" id="SignalP"/>
    </source>
</evidence>
<accession>A0A074XYA4</accession>
<organism evidence="2 3">
    <name type="scientific">Aureobasidium pullulans EXF-150</name>
    <dbReference type="NCBI Taxonomy" id="1043002"/>
    <lineage>
        <taxon>Eukaryota</taxon>
        <taxon>Fungi</taxon>
        <taxon>Dikarya</taxon>
        <taxon>Ascomycota</taxon>
        <taxon>Pezizomycotina</taxon>
        <taxon>Dothideomycetes</taxon>
        <taxon>Dothideomycetidae</taxon>
        <taxon>Dothideales</taxon>
        <taxon>Saccotheciaceae</taxon>
        <taxon>Aureobasidium</taxon>
    </lineage>
</organism>